<dbReference type="Proteomes" id="UP000663838">
    <property type="component" value="Unassembled WGS sequence"/>
</dbReference>
<dbReference type="AlphaFoldDB" id="A0A818AUT3"/>
<feature type="compositionally biased region" description="Low complexity" evidence="1">
    <location>
        <begin position="454"/>
        <end position="490"/>
    </location>
</feature>
<dbReference type="EMBL" id="CAJOBS010000092">
    <property type="protein sequence ID" value="CAF4493119.1"/>
    <property type="molecule type" value="Genomic_DNA"/>
</dbReference>
<feature type="compositionally biased region" description="Polar residues" evidence="1">
    <location>
        <begin position="432"/>
        <end position="453"/>
    </location>
</feature>
<gene>
    <name evidence="2" type="ORF">KIK155_LOCUS8821</name>
    <name evidence="3" type="ORF">TOA249_LOCUS2784</name>
</gene>
<dbReference type="EMBL" id="CAJNYV010001171">
    <property type="protein sequence ID" value="CAF3408584.1"/>
    <property type="molecule type" value="Genomic_DNA"/>
</dbReference>
<evidence type="ECO:0000313" key="2">
    <source>
        <dbReference type="EMBL" id="CAF3408584.1"/>
    </source>
</evidence>
<evidence type="ECO:0000256" key="1">
    <source>
        <dbReference type="SAM" id="MobiDB-lite"/>
    </source>
</evidence>
<reference evidence="2" key="1">
    <citation type="submission" date="2021-02" db="EMBL/GenBank/DDBJ databases">
        <authorList>
            <person name="Nowell W R."/>
        </authorList>
    </citation>
    <scope>NUCLEOTIDE SEQUENCE</scope>
</reference>
<feature type="region of interest" description="Disordered" evidence="1">
    <location>
        <begin position="538"/>
        <end position="562"/>
    </location>
</feature>
<feature type="region of interest" description="Disordered" evidence="1">
    <location>
        <begin position="46"/>
        <end position="67"/>
    </location>
</feature>
<comment type="caution">
    <text evidence="2">The sequence shown here is derived from an EMBL/GenBank/DDBJ whole genome shotgun (WGS) entry which is preliminary data.</text>
</comment>
<protein>
    <submittedName>
        <fullName evidence="2">Uncharacterized protein</fullName>
    </submittedName>
</protein>
<evidence type="ECO:0000313" key="4">
    <source>
        <dbReference type="Proteomes" id="UP000663865"/>
    </source>
</evidence>
<organism evidence="2 4">
    <name type="scientific">Rotaria socialis</name>
    <dbReference type="NCBI Taxonomy" id="392032"/>
    <lineage>
        <taxon>Eukaryota</taxon>
        <taxon>Metazoa</taxon>
        <taxon>Spiralia</taxon>
        <taxon>Gnathifera</taxon>
        <taxon>Rotifera</taxon>
        <taxon>Eurotatoria</taxon>
        <taxon>Bdelloidea</taxon>
        <taxon>Philodinida</taxon>
        <taxon>Philodinidae</taxon>
        <taxon>Rotaria</taxon>
    </lineage>
</organism>
<dbReference type="Proteomes" id="UP000663865">
    <property type="component" value="Unassembled WGS sequence"/>
</dbReference>
<proteinExistence type="predicted"/>
<name>A0A818AUT3_9BILA</name>
<feature type="compositionally biased region" description="Polar residues" evidence="1">
    <location>
        <begin position="113"/>
        <end position="130"/>
    </location>
</feature>
<feature type="region of interest" description="Disordered" evidence="1">
    <location>
        <begin position="102"/>
        <end position="137"/>
    </location>
</feature>
<feature type="compositionally biased region" description="Polar residues" evidence="1">
    <location>
        <begin position="492"/>
        <end position="510"/>
    </location>
</feature>
<feature type="region of interest" description="Disordered" evidence="1">
    <location>
        <begin position="418"/>
        <end position="510"/>
    </location>
</feature>
<evidence type="ECO:0000313" key="3">
    <source>
        <dbReference type="EMBL" id="CAF4493119.1"/>
    </source>
</evidence>
<sequence>MSNSNSSSPPQFDVATAALEHLELLNNSNLNPLEIAAQFRTLLRSKKARGSNSNNKNENSPTPYSNMDYTYMDYVAADATHRRRARSRGRIDRRSKSLGRIKYDLDDDDDDTTNNQSTFSHYNQDQSSLNYEHEQSSLRNPIDDTNIYYTTSTRHGGLIAATNNSTRNYLPESHSCFGLSKWHDEGDSSTEDIYADSAVGSDYSEPHAHLALPSSKAVSCDSAISGISSNKQYPSSSSEQNQITPSSLASLLISPSKQHFVNLSQIDETAEQTASIERSLSTSTDNYYPTINWKQLREKKHETSLDKAKTFVTTTLPRKVLPFNATRSSTLNTSSPISLLTYHKNQPNFQKRIEQFHATSTNRPSRPRAVTTDLSQALQMSTTMTTSSLTTVSAISARTPSEAESFTYPNVSELRKNFEQQTSQKKGKPIELTSTSSMSPTVESPLSSAPSLISTGGSRSPSASSSSSSSSSSASSVCKSRCSSSSNHSSNEIRTPSISPTNSPRPTYTISRLNSASMNNEDILFPIADCNLVIKHKATGGPKRPGNFNRRPSSPHPHPHFDNSIHLSNSMYSISSGYTEEAHLSGVCNENELMGGSTDDAVYV</sequence>
<accession>A0A818AUT3</accession>
<feature type="compositionally biased region" description="Polar residues" evidence="1">
    <location>
        <begin position="50"/>
        <end position="67"/>
    </location>
</feature>